<keyword evidence="2" id="KW-0560">Oxidoreductase</keyword>
<dbReference type="InterPro" id="IPR000415">
    <property type="entry name" value="Nitroreductase-like"/>
</dbReference>
<dbReference type="PANTHER" id="PTHR43543">
    <property type="entry name" value="MALONIC SEMIALDEHYDE REDUCTASE RUTE-RELATED"/>
    <property type="match status" value="1"/>
</dbReference>
<dbReference type="PANTHER" id="PTHR43543:SF1">
    <property type="entry name" value="MALONIC SEMIALDEHYDE REDUCTASE RUTE-RELATED"/>
    <property type="match status" value="1"/>
</dbReference>
<dbReference type="AlphaFoldDB" id="A0A5E7WKB3"/>
<accession>A0A5E7WKB3</accession>
<dbReference type="EC" id="1.1.1.298" evidence="2"/>
<dbReference type="Proteomes" id="UP000325645">
    <property type="component" value="Unassembled WGS sequence"/>
</dbReference>
<proteinExistence type="predicted"/>
<dbReference type="GO" id="GO:0035527">
    <property type="term" value="F:3-hydroxypropionate dehydrogenase (NADP+) activity"/>
    <property type="evidence" value="ECO:0007669"/>
    <property type="project" value="UniProtKB-EC"/>
</dbReference>
<dbReference type="SUPFAM" id="SSF55469">
    <property type="entry name" value="FMN-dependent nitroreductase-like"/>
    <property type="match status" value="1"/>
</dbReference>
<reference evidence="2 3" key="1">
    <citation type="submission" date="2019-09" db="EMBL/GenBank/DDBJ databases">
        <authorList>
            <person name="Chandra G."/>
            <person name="Truman W A."/>
        </authorList>
    </citation>
    <scope>NUCLEOTIDE SEQUENCE [LARGE SCALE GENOMIC DNA]</scope>
    <source>
        <strain evidence="2">PS943</strain>
    </source>
</reference>
<evidence type="ECO:0000259" key="1">
    <source>
        <dbReference type="Pfam" id="PF00881"/>
    </source>
</evidence>
<name>A0A5E7WKB3_PSEFL</name>
<dbReference type="Pfam" id="PF00881">
    <property type="entry name" value="Nitroreductase"/>
    <property type="match status" value="1"/>
</dbReference>
<dbReference type="NCBIfam" id="NF003768">
    <property type="entry name" value="PRK05365.1"/>
    <property type="match status" value="1"/>
</dbReference>
<dbReference type="EMBL" id="CABVJH010000008">
    <property type="protein sequence ID" value="VVQ35473.1"/>
    <property type="molecule type" value="Genomic_DNA"/>
</dbReference>
<dbReference type="RefSeq" id="WP_150658053.1">
    <property type="nucleotide sequence ID" value="NZ_CABVJH010000008.1"/>
</dbReference>
<protein>
    <submittedName>
        <fullName evidence="2">Putative malonic semialdehyde reductase RutE</fullName>
        <ecNumber evidence="2">1.1.1.298</ecNumber>
    </submittedName>
</protein>
<organism evidence="2 3">
    <name type="scientific">Pseudomonas fluorescens</name>
    <dbReference type="NCBI Taxonomy" id="294"/>
    <lineage>
        <taxon>Bacteria</taxon>
        <taxon>Pseudomonadati</taxon>
        <taxon>Pseudomonadota</taxon>
        <taxon>Gammaproteobacteria</taxon>
        <taxon>Pseudomonadales</taxon>
        <taxon>Pseudomonadaceae</taxon>
        <taxon>Pseudomonas</taxon>
    </lineage>
</organism>
<feature type="domain" description="Nitroreductase" evidence="1">
    <location>
        <begin position="18"/>
        <end position="173"/>
    </location>
</feature>
<dbReference type="InterPro" id="IPR050461">
    <property type="entry name" value="Nitroreductase_HadB/RutE"/>
</dbReference>
<evidence type="ECO:0000313" key="2">
    <source>
        <dbReference type="EMBL" id="VVQ35473.1"/>
    </source>
</evidence>
<dbReference type="Gene3D" id="3.40.109.10">
    <property type="entry name" value="NADH Oxidase"/>
    <property type="match status" value="1"/>
</dbReference>
<gene>
    <name evidence="2" type="primary">rutE_2</name>
    <name evidence="2" type="ORF">PS943_04363</name>
</gene>
<dbReference type="InterPro" id="IPR029479">
    <property type="entry name" value="Nitroreductase"/>
</dbReference>
<sequence>MKPTLASGVLDQLFCNARSQRAWLDSPVSEEQIHALYQLLRQGPTSHNGCPGRFVFVRSREGREGLLRAVQGHNAEMVRSAPVTVIVGYDIRFHDLLPVLFSAYDAKAYYEADEGNRLTAALRNSSLQGAYLMLAARALGLDCGPMSGFDAEVIDQTFFRDSTWRSNFLCCLGEGDVNRLSDAGPRLEWDKACRFA</sequence>
<evidence type="ECO:0000313" key="3">
    <source>
        <dbReference type="Proteomes" id="UP000325645"/>
    </source>
</evidence>